<accession>A0A7R8WGR7</accession>
<sequence>MKSRRGPSLKRKVRFTGYASESQWVNEFKSLQEDMQKNGDGESAGKGLIYFSGYNSPMEIFNRRNEIWISMTKAANAI</sequence>
<name>A0A7R8WGR7_9CRUS</name>
<dbReference type="InterPro" id="IPR006917">
    <property type="entry name" value="SOUL_heme-bd"/>
</dbReference>
<dbReference type="InterPro" id="IPR011256">
    <property type="entry name" value="Reg_factor_effector_dom_sf"/>
</dbReference>
<reference evidence="2" key="1">
    <citation type="submission" date="2020-11" db="EMBL/GenBank/DDBJ databases">
        <authorList>
            <person name="Tran Van P."/>
        </authorList>
    </citation>
    <scope>NUCLEOTIDE SEQUENCE</scope>
</reference>
<dbReference type="Pfam" id="PF04832">
    <property type="entry name" value="SOUL"/>
    <property type="match status" value="1"/>
</dbReference>
<dbReference type="Gene3D" id="3.20.80.10">
    <property type="entry name" value="Regulatory factor, effector binding domain"/>
    <property type="match status" value="1"/>
</dbReference>
<gene>
    <name evidence="2" type="ORF">CTOB1V02_LOCUS9204</name>
</gene>
<dbReference type="AlphaFoldDB" id="A0A7R8WGR7"/>
<protein>
    <submittedName>
        <fullName evidence="2">Uncharacterized protein</fullName>
    </submittedName>
</protein>
<dbReference type="SUPFAM" id="SSF55136">
    <property type="entry name" value="Probable bacterial effector-binding domain"/>
    <property type="match status" value="1"/>
</dbReference>
<evidence type="ECO:0000313" key="2">
    <source>
        <dbReference type="EMBL" id="CAD7231357.1"/>
    </source>
</evidence>
<proteinExistence type="inferred from homology"/>
<evidence type="ECO:0000256" key="1">
    <source>
        <dbReference type="ARBA" id="ARBA00009817"/>
    </source>
</evidence>
<dbReference type="OrthoDB" id="6424451at2759"/>
<organism evidence="2">
    <name type="scientific">Cyprideis torosa</name>
    <dbReference type="NCBI Taxonomy" id="163714"/>
    <lineage>
        <taxon>Eukaryota</taxon>
        <taxon>Metazoa</taxon>
        <taxon>Ecdysozoa</taxon>
        <taxon>Arthropoda</taxon>
        <taxon>Crustacea</taxon>
        <taxon>Oligostraca</taxon>
        <taxon>Ostracoda</taxon>
        <taxon>Podocopa</taxon>
        <taxon>Podocopida</taxon>
        <taxon>Cytherocopina</taxon>
        <taxon>Cytheroidea</taxon>
        <taxon>Cytherideidae</taxon>
        <taxon>Cyprideis</taxon>
    </lineage>
</organism>
<comment type="similarity">
    <text evidence="1">Belongs to the HEBP family.</text>
</comment>
<dbReference type="EMBL" id="OB663425">
    <property type="protein sequence ID" value="CAD7231357.1"/>
    <property type="molecule type" value="Genomic_DNA"/>
</dbReference>